<evidence type="ECO:0000313" key="10">
    <source>
        <dbReference type="EMBL" id="GJJ74367.1"/>
    </source>
</evidence>
<evidence type="ECO:0000256" key="8">
    <source>
        <dbReference type="SAM" id="MobiDB-lite"/>
    </source>
</evidence>
<keyword evidence="11" id="KW-1185">Reference proteome</keyword>
<evidence type="ECO:0000256" key="2">
    <source>
        <dbReference type="ARBA" id="ARBA00009765"/>
    </source>
</evidence>
<keyword evidence="6 9" id="KW-1133">Transmembrane helix</keyword>
<reference evidence="10" key="2">
    <citation type="journal article" date="2022" name="Microbiol. Resour. Announc.">
        <title>Whole-Genome Sequence of Entomortierella parvispora E1425, a Mucoromycotan Fungus Associated with Burkholderiaceae-Related Endosymbiotic Bacteria.</title>
        <authorList>
            <person name="Herlambang A."/>
            <person name="Guo Y."/>
            <person name="Takashima Y."/>
            <person name="Narisawa K."/>
            <person name="Ohta H."/>
            <person name="Nishizawa T."/>
        </authorList>
    </citation>
    <scope>NUCLEOTIDE SEQUENCE</scope>
    <source>
        <strain evidence="10">E1425</strain>
    </source>
</reference>
<dbReference type="SUPFAM" id="SSF143865">
    <property type="entry name" value="CorA soluble domain-like"/>
    <property type="match status" value="1"/>
</dbReference>
<dbReference type="SUPFAM" id="SSF144083">
    <property type="entry name" value="Magnesium transport protein CorA, transmembrane region"/>
    <property type="match status" value="1"/>
</dbReference>
<proteinExistence type="inferred from homology"/>
<reference evidence="10" key="1">
    <citation type="submission" date="2021-11" db="EMBL/GenBank/DDBJ databases">
        <authorList>
            <person name="Herlambang A."/>
            <person name="Guo Y."/>
            <person name="Takashima Y."/>
            <person name="Nishizawa T."/>
        </authorList>
    </citation>
    <scope>NUCLEOTIDE SEQUENCE</scope>
    <source>
        <strain evidence="10">E1425</strain>
    </source>
</reference>
<evidence type="ECO:0000256" key="3">
    <source>
        <dbReference type="ARBA" id="ARBA00022448"/>
    </source>
</evidence>
<dbReference type="Pfam" id="PF01544">
    <property type="entry name" value="CorA"/>
    <property type="match status" value="1"/>
</dbReference>
<comment type="subcellular location">
    <subcellularLocation>
        <location evidence="1">Cell membrane</location>
        <topology evidence="1">Multi-pass membrane protein</topology>
    </subcellularLocation>
</comment>
<dbReference type="GO" id="GO:0005886">
    <property type="term" value="C:plasma membrane"/>
    <property type="evidence" value="ECO:0007669"/>
    <property type="project" value="UniProtKB-SubCell"/>
</dbReference>
<keyword evidence="3" id="KW-0813">Transport</keyword>
<dbReference type="InterPro" id="IPR045861">
    <property type="entry name" value="CorA_cytoplasmic_dom"/>
</dbReference>
<dbReference type="Proteomes" id="UP000827284">
    <property type="component" value="Unassembled WGS sequence"/>
</dbReference>
<dbReference type="PANTHER" id="PTHR46494">
    <property type="entry name" value="CORA FAMILY METAL ION TRANSPORTER (EUROFUNG)"/>
    <property type="match status" value="1"/>
</dbReference>
<protein>
    <recommendedName>
        <fullName evidence="12">Magnesium transporter</fullName>
    </recommendedName>
</protein>
<comment type="similarity">
    <text evidence="2">Belongs to the CorA metal ion transporter (MIT) (TC 1.A.35) family.</text>
</comment>
<dbReference type="GO" id="GO:0000287">
    <property type="term" value="F:magnesium ion binding"/>
    <property type="evidence" value="ECO:0007669"/>
    <property type="project" value="TreeGrafter"/>
</dbReference>
<name>A0A9P3HD05_9FUNG</name>
<dbReference type="GO" id="GO:0015087">
    <property type="term" value="F:cobalt ion transmembrane transporter activity"/>
    <property type="evidence" value="ECO:0007669"/>
    <property type="project" value="TreeGrafter"/>
</dbReference>
<evidence type="ECO:0000256" key="5">
    <source>
        <dbReference type="ARBA" id="ARBA00022692"/>
    </source>
</evidence>
<evidence type="ECO:0000256" key="1">
    <source>
        <dbReference type="ARBA" id="ARBA00004651"/>
    </source>
</evidence>
<feature type="compositionally biased region" description="Basic and acidic residues" evidence="8">
    <location>
        <begin position="8"/>
        <end position="21"/>
    </location>
</feature>
<feature type="region of interest" description="Disordered" evidence="8">
    <location>
        <begin position="1"/>
        <end position="70"/>
    </location>
</feature>
<dbReference type="InterPro" id="IPR045863">
    <property type="entry name" value="CorA_TM1_TM2"/>
</dbReference>
<keyword evidence="7 9" id="KW-0472">Membrane</keyword>
<gene>
    <name evidence="10" type="ORF">EMPS_06725</name>
</gene>
<accession>A0A9P3HD05</accession>
<keyword evidence="4" id="KW-1003">Cell membrane</keyword>
<feature type="transmembrane region" description="Helical" evidence="9">
    <location>
        <begin position="453"/>
        <end position="472"/>
    </location>
</feature>
<sequence>MNSSYSNIREESLPQDDRTDLAPDGQVPTFYERLENGTEDTDGNYYPIRGSNMISFSPDPSGSVAPDQIRGKPFPTPASPTISEMGRAKAMPDSLGRFRKAAKKTMTARRFSAYALRGQGVDATDMDSVLSCIETTVDVTVVDMNQSRCSKRQGMDNGEFLTWLQTPRPEWSKVRWININGMSWDVIKAIAIKYAVEDLLHIPQRTKVDIYPNQCYVACNLLTLAETLENGEMRQVDPLKNPHGIEPAIINQRLSLEKLDHYKYQYPLSESMDRLKVLMEQVTMFLLPDGTLITLFQVSGKSVVEPILERLSKDYSLSRKHNDASFLLQSVIDGIVDHAIPITDAYRQTLNELEVHVVALPKMKFTRQLHTMTAQLSLLKRTLTPTQALVHALRGNDERSPLSSLSRTYMGDVMDHCNTMVEDIDSMLALCEKLINMIFNLIAYDTNESMRRLALVSIIFLPITFIAGVYGTNFTNFPELSHSIAYFWLICAIVTVIVLLMFGAEYLNTQHKAHKKEMELKHRDGDSAFDNRRLSDRGWNRYKCW</sequence>
<dbReference type="AlphaFoldDB" id="A0A9P3HD05"/>
<dbReference type="GO" id="GO:0015095">
    <property type="term" value="F:magnesium ion transmembrane transporter activity"/>
    <property type="evidence" value="ECO:0007669"/>
    <property type="project" value="TreeGrafter"/>
</dbReference>
<comment type="caution">
    <text evidence="10">The sequence shown here is derived from an EMBL/GenBank/DDBJ whole genome shotgun (WGS) entry which is preliminary data.</text>
</comment>
<dbReference type="Gene3D" id="1.20.58.340">
    <property type="entry name" value="Magnesium transport protein CorA, transmembrane region"/>
    <property type="match status" value="2"/>
</dbReference>
<evidence type="ECO:0008006" key="12">
    <source>
        <dbReference type="Google" id="ProtNLM"/>
    </source>
</evidence>
<evidence type="ECO:0000256" key="7">
    <source>
        <dbReference type="ARBA" id="ARBA00023136"/>
    </source>
</evidence>
<feature type="transmembrane region" description="Helical" evidence="9">
    <location>
        <begin position="484"/>
        <end position="507"/>
    </location>
</feature>
<dbReference type="PANTHER" id="PTHR46494:SF1">
    <property type="entry name" value="CORA FAMILY METAL ION TRANSPORTER (EUROFUNG)"/>
    <property type="match status" value="1"/>
</dbReference>
<dbReference type="InterPro" id="IPR002523">
    <property type="entry name" value="MgTranspt_CorA/ZnTranspt_ZntB"/>
</dbReference>
<evidence type="ECO:0000256" key="9">
    <source>
        <dbReference type="SAM" id="Phobius"/>
    </source>
</evidence>
<dbReference type="GO" id="GO:0050897">
    <property type="term" value="F:cobalt ion binding"/>
    <property type="evidence" value="ECO:0007669"/>
    <property type="project" value="TreeGrafter"/>
</dbReference>
<evidence type="ECO:0000256" key="6">
    <source>
        <dbReference type="ARBA" id="ARBA00022989"/>
    </source>
</evidence>
<dbReference type="OrthoDB" id="165352at2759"/>
<evidence type="ECO:0000313" key="11">
    <source>
        <dbReference type="Proteomes" id="UP000827284"/>
    </source>
</evidence>
<keyword evidence="5 9" id="KW-0812">Transmembrane</keyword>
<dbReference type="EMBL" id="BQFW01000009">
    <property type="protein sequence ID" value="GJJ74367.1"/>
    <property type="molecule type" value="Genomic_DNA"/>
</dbReference>
<organism evidence="10 11">
    <name type="scientific">Entomortierella parvispora</name>
    <dbReference type="NCBI Taxonomy" id="205924"/>
    <lineage>
        <taxon>Eukaryota</taxon>
        <taxon>Fungi</taxon>
        <taxon>Fungi incertae sedis</taxon>
        <taxon>Mucoromycota</taxon>
        <taxon>Mortierellomycotina</taxon>
        <taxon>Mortierellomycetes</taxon>
        <taxon>Mortierellales</taxon>
        <taxon>Mortierellaceae</taxon>
        <taxon>Entomortierella</taxon>
    </lineage>
</organism>
<dbReference type="Gene3D" id="3.30.460.20">
    <property type="entry name" value="CorA soluble domain-like"/>
    <property type="match status" value="1"/>
</dbReference>
<evidence type="ECO:0000256" key="4">
    <source>
        <dbReference type="ARBA" id="ARBA00022475"/>
    </source>
</evidence>